<evidence type="ECO:0000259" key="1">
    <source>
        <dbReference type="Pfam" id="PF26468"/>
    </source>
</evidence>
<feature type="domain" description="GIY-YIG" evidence="1">
    <location>
        <begin position="1"/>
        <end position="235"/>
    </location>
</feature>
<dbReference type="Proteomes" id="UP000503640">
    <property type="component" value="Unassembled WGS sequence"/>
</dbReference>
<accession>A0A7I9VKT1</accession>
<dbReference type="EMBL" id="BJTG01000003">
    <property type="protein sequence ID" value="GEJ56607.1"/>
    <property type="molecule type" value="Genomic_DNA"/>
</dbReference>
<dbReference type="Pfam" id="PF26468">
    <property type="entry name" value="GIY_YIG_3"/>
    <property type="match status" value="1"/>
</dbReference>
<dbReference type="AlphaFoldDB" id="A0A7I9VKT1"/>
<name>A0A7I9VKT1_9BACT</name>
<proteinExistence type="predicted"/>
<gene>
    <name evidence="2" type="ORF">AMYX_13480</name>
</gene>
<reference evidence="3" key="1">
    <citation type="journal article" date="2020" name="Appl. Environ. Microbiol.">
        <title>Diazotrophic Anaeromyxobacter Isolates from Soils.</title>
        <authorList>
            <person name="Masuda Y."/>
            <person name="Yamanaka H."/>
            <person name="Xu Z.X."/>
            <person name="Shiratori Y."/>
            <person name="Aono T."/>
            <person name="Amachi S."/>
            <person name="Senoo K."/>
            <person name="Itoh H."/>
        </authorList>
    </citation>
    <scope>NUCLEOTIDE SEQUENCE [LARGE SCALE GENOMIC DNA]</scope>
    <source>
        <strain evidence="3">R267</strain>
    </source>
</reference>
<organism evidence="2 3">
    <name type="scientific">Anaeromyxobacter diazotrophicus</name>
    <dbReference type="NCBI Taxonomy" id="2590199"/>
    <lineage>
        <taxon>Bacteria</taxon>
        <taxon>Pseudomonadati</taxon>
        <taxon>Myxococcota</taxon>
        <taxon>Myxococcia</taxon>
        <taxon>Myxococcales</taxon>
        <taxon>Cystobacterineae</taxon>
        <taxon>Anaeromyxobacteraceae</taxon>
        <taxon>Anaeromyxobacter</taxon>
    </lineage>
</organism>
<keyword evidence="3" id="KW-1185">Reference proteome</keyword>
<protein>
    <recommendedName>
        <fullName evidence="1">GIY-YIG domain-containing protein</fullName>
    </recommendedName>
</protein>
<comment type="caution">
    <text evidence="2">The sequence shown here is derived from an EMBL/GenBank/DDBJ whole genome shotgun (WGS) entry which is preliminary data.</text>
</comment>
<sequence length="242" mass="26532">MSRLQDIQRLYEVLADVQHRLGGPLSLRGCHGRMTWPTRGVYFFFEPGEERSTSGIGPRVVRVGTHALTSTSTRTLWNRLSQHRGVAKSGGGNHRGSIFRLLVGEALLRRDQAHIETWGVGGSPRDVARARNLSPGTVIEVERSTEVAVSGIIGAMPFLFVRVDDPPGPESMRSVIERNAIALLSNLAKDPVDPPSSGWLGHHSGHERVRGSGLWNNRHVEGQYEPSFLDLLARVGSGRSLP</sequence>
<evidence type="ECO:0000313" key="2">
    <source>
        <dbReference type="EMBL" id="GEJ56607.1"/>
    </source>
</evidence>
<evidence type="ECO:0000313" key="3">
    <source>
        <dbReference type="Proteomes" id="UP000503640"/>
    </source>
</evidence>
<dbReference type="RefSeq" id="WP_176064116.1">
    <property type="nucleotide sequence ID" value="NZ_BJTG01000003.1"/>
</dbReference>
<dbReference type="InterPro" id="IPR058782">
    <property type="entry name" value="GIY_YIG_3"/>
</dbReference>